<dbReference type="InterPro" id="IPR036034">
    <property type="entry name" value="PDZ_sf"/>
</dbReference>
<evidence type="ECO:0000259" key="1">
    <source>
        <dbReference type="PROSITE" id="PS50106"/>
    </source>
</evidence>
<dbReference type="SUPFAM" id="SSF50156">
    <property type="entry name" value="PDZ domain-like"/>
    <property type="match status" value="1"/>
</dbReference>
<reference evidence="2 3" key="2">
    <citation type="submission" date="2017-04" db="EMBL/GenBank/DDBJ databases">
        <title>CpG methylation of centromeres and impact of large insertions on vertebrate speciation.</title>
        <authorList>
            <person name="Ichikawa K."/>
            <person name="Yoshimura J."/>
            <person name="Morishita S."/>
        </authorList>
    </citation>
    <scope>NUCLEOTIDE SEQUENCE</scope>
    <source>
        <strain evidence="2 3">HSOK</strain>
    </source>
</reference>
<dbReference type="Ensembl" id="ENSORLT00015034098.1">
    <property type="protein sequence ID" value="ENSORLP00015015935.1"/>
    <property type="gene ID" value="ENSORLG00015016900.1"/>
</dbReference>
<dbReference type="SMART" id="SM00228">
    <property type="entry name" value="PDZ"/>
    <property type="match status" value="1"/>
</dbReference>
<organism evidence="2 3">
    <name type="scientific">Oryzias latipes</name>
    <name type="common">Japanese rice fish</name>
    <name type="synonym">Japanese killifish</name>
    <dbReference type="NCBI Taxonomy" id="8090"/>
    <lineage>
        <taxon>Eukaryota</taxon>
        <taxon>Metazoa</taxon>
        <taxon>Chordata</taxon>
        <taxon>Craniata</taxon>
        <taxon>Vertebrata</taxon>
        <taxon>Euteleostomi</taxon>
        <taxon>Actinopterygii</taxon>
        <taxon>Neopterygii</taxon>
        <taxon>Teleostei</taxon>
        <taxon>Neoteleostei</taxon>
        <taxon>Acanthomorphata</taxon>
        <taxon>Ovalentaria</taxon>
        <taxon>Atherinomorphae</taxon>
        <taxon>Beloniformes</taxon>
        <taxon>Adrianichthyidae</taxon>
        <taxon>Oryziinae</taxon>
        <taxon>Oryzias</taxon>
    </lineage>
</organism>
<protein>
    <recommendedName>
        <fullName evidence="1">PDZ domain-containing protein</fullName>
    </recommendedName>
</protein>
<feature type="domain" description="PDZ" evidence="1">
    <location>
        <begin position="70"/>
        <end position="110"/>
    </location>
</feature>
<dbReference type="PROSITE" id="PS50106">
    <property type="entry name" value="PDZ"/>
    <property type="match status" value="1"/>
</dbReference>
<reference key="1">
    <citation type="journal article" date="2007" name="Nature">
        <title>The medaka draft genome and insights into vertebrate genome evolution.</title>
        <authorList>
            <person name="Kasahara M."/>
            <person name="Naruse K."/>
            <person name="Sasaki S."/>
            <person name="Nakatani Y."/>
            <person name="Qu W."/>
            <person name="Ahsan B."/>
            <person name="Yamada T."/>
            <person name="Nagayasu Y."/>
            <person name="Doi K."/>
            <person name="Kasai Y."/>
            <person name="Jindo T."/>
            <person name="Kobayashi D."/>
            <person name="Shimada A."/>
            <person name="Toyoda A."/>
            <person name="Kuroki Y."/>
            <person name="Fujiyama A."/>
            <person name="Sasaki T."/>
            <person name="Shimizu A."/>
            <person name="Asakawa S."/>
            <person name="Shimizu N."/>
            <person name="Hashimoto S."/>
            <person name="Yang J."/>
            <person name="Lee Y."/>
            <person name="Matsushima K."/>
            <person name="Sugano S."/>
            <person name="Sakaizumi M."/>
            <person name="Narita T."/>
            <person name="Ohishi K."/>
            <person name="Haga S."/>
            <person name="Ohta F."/>
            <person name="Nomoto H."/>
            <person name="Nogata K."/>
            <person name="Morishita T."/>
            <person name="Endo T."/>
            <person name="Shin-I T."/>
            <person name="Takeda H."/>
            <person name="Morishita S."/>
            <person name="Kohara Y."/>
        </authorList>
    </citation>
    <scope>NUCLEOTIDE SEQUENCE [LARGE SCALE GENOMIC DNA]</scope>
    <source>
        <strain>Hd-rR</strain>
    </source>
</reference>
<name>A0A3P9I7P7_ORYLA</name>
<dbReference type="InterPro" id="IPR041489">
    <property type="entry name" value="PDZ_6"/>
</dbReference>
<dbReference type="Proteomes" id="UP000265200">
    <property type="component" value="Chromosome 12"/>
</dbReference>
<evidence type="ECO:0000313" key="2">
    <source>
        <dbReference type="Ensembl" id="ENSORLP00015015935.1"/>
    </source>
</evidence>
<dbReference type="Pfam" id="PF17820">
    <property type="entry name" value="PDZ_6"/>
    <property type="match status" value="1"/>
</dbReference>
<accession>A0A3P9I7P7</accession>
<evidence type="ECO:0000313" key="3">
    <source>
        <dbReference type="Proteomes" id="UP000265200"/>
    </source>
</evidence>
<proteinExistence type="predicted"/>
<dbReference type="CDD" id="cd00136">
    <property type="entry name" value="PDZ_canonical"/>
    <property type="match status" value="1"/>
</dbReference>
<dbReference type="AlphaFoldDB" id="A0A3P9I7P7"/>
<sequence length="137" mass="14835">MFSYIPAESLSPYIFKKQSNSICCSDDVVEKGETDSLRKENIPLGFEEKEADSSAPPEGKRFKHGCGWTLFPGYGAAEEAGLMVGDYVLAVNGVDVTSIPHSEAANLARQGTPRSADLRIYRSPASFSVKLSLGDKQ</sequence>
<reference evidence="2" key="3">
    <citation type="submission" date="2025-08" db="UniProtKB">
        <authorList>
            <consortium name="Ensembl"/>
        </authorList>
    </citation>
    <scope>IDENTIFICATION</scope>
    <source>
        <strain evidence="2">HSOK</strain>
    </source>
</reference>
<dbReference type="InterPro" id="IPR001478">
    <property type="entry name" value="PDZ"/>
</dbReference>
<dbReference type="Gene3D" id="2.30.42.10">
    <property type="match status" value="1"/>
</dbReference>
<reference evidence="2" key="4">
    <citation type="submission" date="2025-09" db="UniProtKB">
        <authorList>
            <consortium name="Ensembl"/>
        </authorList>
    </citation>
    <scope>IDENTIFICATION</scope>
    <source>
        <strain evidence="2">HSOK</strain>
    </source>
</reference>